<keyword evidence="3" id="KW-0067">ATP-binding</keyword>
<dbReference type="GO" id="GO:0016887">
    <property type="term" value="F:ATP hydrolysis activity"/>
    <property type="evidence" value="ECO:0007669"/>
    <property type="project" value="InterPro"/>
</dbReference>
<name>A0A1G1Y493_9BACT</name>
<evidence type="ECO:0000256" key="2">
    <source>
        <dbReference type="ARBA" id="ARBA00022741"/>
    </source>
</evidence>
<comment type="similarity">
    <text evidence="1">Belongs to the ABC transporter superfamily. Ycf16 family.</text>
</comment>
<proteinExistence type="inferred from homology"/>
<evidence type="ECO:0000256" key="3">
    <source>
        <dbReference type="ARBA" id="ARBA00022840"/>
    </source>
</evidence>
<dbReference type="InterPro" id="IPR010230">
    <property type="entry name" value="FeS-cluster_ATPase_SufC"/>
</dbReference>
<dbReference type="InterPro" id="IPR027417">
    <property type="entry name" value="P-loop_NTPase"/>
</dbReference>
<dbReference type="Proteomes" id="UP000178385">
    <property type="component" value="Unassembled WGS sequence"/>
</dbReference>
<evidence type="ECO:0000259" key="4">
    <source>
        <dbReference type="PROSITE" id="PS50893"/>
    </source>
</evidence>
<dbReference type="InterPro" id="IPR003593">
    <property type="entry name" value="AAA+_ATPase"/>
</dbReference>
<dbReference type="Pfam" id="PF00005">
    <property type="entry name" value="ABC_tran"/>
    <property type="match status" value="1"/>
</dbReference>
<dbReference type="PANTHER" id="PTHR43204:SF1">
    <property type="entry name" value="ABC TRANSPORTER I FAMILY MEMBER 6, CHLOROPLASTIC"/>
    <property type="match status" value="1"/>
</dbReference>
<accession>A0A1G1Y493</accession>
<dbReference type="SMART" id="SM00382">
    <property type="entry name" value="AAA"/>
    <property type="match status" value="1"/>
</dbReference>
<evidence type="ECO:0000313" key="6">
    <source>
        <dbReference type="Proteomes" id="UP000178385"/>
    </source>
</evidence>
<sequence length="247" mass="27205">MAATVPHTLSVTNVWGGPGGKEIIRGVSFIIPSRRVTVLMGPNGSGKSTLANCIAGHPDHSITKGKISFNKKNILRLSPWQRSRLGIFLAFQHPVEISGIILYDFLMTAYNATMGKIANQSDFSQRVDQALEILNMNRNFLDRELNAGLSGGEQKKAELLQLLVLQPRFIILDEIDSGLDVDALKVIGRAVKKLQKQGSGFLVITHYQRLLNYLSVDTVLVLRSGKIVARGNRQLAKKIEKSGYQAL</sequence>
<protein>
    <submittedName>
        <fullName evidence="5">Fe-S cluster assembly ATPase SufC</fullName>
    </submittedName>
</protein>
<organism evidence="5 6">
    <name type="scientific">Candidatus Buchananbacteria bacterium RIFCSPHIGHO2_01_FULL_47_11b</name>
    <dbReference type="NCBI Taxonomy" id="1797537"/>
    <lineage>
        <taxon>Bacteria</taxon>
        <taxon>Candidatus Buchananiibacteriota</taxon>
    </lineage>
</organism>
<evidence type="ECO:0000256" key="1">
    <source>
        <dbReference type="ARBA" id="ARBA00006216"/>
    </source>
</evidence>
<dbReference type="PANTHER" id="PTHR43204">
    <property type="entry name" value="ABC TRANSPORTER I FAMILY MEMBER 6, CHLOROPLASTIC"/>
    <property type="match status" value="1"/>
</dbReference>
<dbReference type="Gene3D" id="3.40.50.300">
    <property type="entry name" value="P-loop containing nucleotide triphosphate hydrolases"/>
    <property type="match status" value="1"/>
</dbReference>
<comment type="caution">
    <text evidence="5">The sequence shown here is derived from an EMBL/GenBank/DDBJ whole genome shotgun (WGS) entry which is preliminary data.</text>
</comment>
<dbReference type="InterPro" id="IPR003439">
    <property type="entry name" value="ABC_transporter-like_ATP-bd"/>
</dbReference>
<dbReference type="PROSITE" id="PS00211">
    <property type="entry name" value="ABC_TRANSPORTER_1"/>
    <property type="match status" value="1"/>
</dbReference>
<feature type="domain" description="ABC transporter" evidence="4">
    <location>
        <begin position="9"/>
        <end position="247"/>
    </location>
</feature>
<dbReference type="NCBIfam" id="TIGR01978">
    <property type="entry name" value="sufC"/>
    <property type="match status" value="1"/>
</dbReference>
<dbReference type="CDD" id="cd03217">
    <property type="entry name" value="ABC_FeS_Assembly"/>
    <property type="match status" value="1"/>
</dbReference>
<dbReference type="AlphaFoldDB" id="A0A1G1Y493"/>
<dbReference type="InterPro" id="IPR017871">
    <property type="entry name" value="ABC_transporter-like_CS"/>
</dbReference>
<dbReference type="PROSITE" id="PS50893">
    <property type="entry name" value="ABC_TRANSPORTER_2"/>
    <property type="match status" value="1"/>
</dbReference>
<evidence type="ECO:0000313" key="5">
    <source>
        <dbReference type="EMBL" id="OGY46590.1"/>
    </source>
</evidence>
<keyword evidence="2" id="KW-0547">Nucleotide-binding</keyword>
<dbReference type="GO" id="GO:0005524">
    <property type="term" value="F:ATP binding"/>
    <property type="evidence" value="ECO:0007669"/>
    <property type="project" value="UniProtKB-KW"/>
</dbReference>
<reference evidence="5 6" key="1">
    <citation type="journal article" date="2016" name="Nat. Commun.">
        <title>Thousands of microbial genomes shed light on interconnected biogeochemical processes in an aquifer system.</title>
        <authorList>
            <person name="Anantharaman K."/>
            <person name="Brown C.T."/>
            <person name="Hug L.A."/>
            <person name="Sharon I."/>
            <person name="Castelle C.J."/>
            <person name="Probst A.J."/>
            <person name="Thomas B.C."/>
            <person name="Singh A."/>
            <person name="Wilkins M.J."/>
            <person name="Karaoz U."/>
            <person name="Brodie E.L."/>
            <person name="Williams K.H."/>
            <person name="Hubbard S.S."/>
            <person name="Banfield J.F."/>
        </authorList>
    </citation>
    <scope>NUCLEOTIDE SEQUENCE [LARGE SCALE GENOMIC DNA]</scope>
</reference>
<gene>
    <name evidence="5" type="ORF">A2840_02790</name>
</gene>
<dbReference type="SUPFAM" id="SSF52540">
    <property type="entry name" value="P-loop containing nucleoside triphosphate hydrolases"/>
    <property type="match status" value="1"/>
</dbReference>
<dbReference type="EMBL" id="MHIG01000031">
    <property type="protein sequence ID" value="OGY46590.1"/>
    <property type="molecule type" value="Genomic_DNA"/>
</dbReference>